<evidence type="ECO:0000313" key="1">
    <source>
        <dbReference type="EMBL" id="KAL5108632.1"/>
    </source>
</evidence>
<dbReference type="InterPro" id="IPR023214">
    <property type="entry name" value="HAD_sf"/>
</dbReference>
<dbReference type="Pfam" id="PF13242">
    <property type="entry name" value="Hydrolase_like"/>
    <property type="match status" value="1"/>
</dbReference>
<dbReference type="PANTHER" id="PTHR14269">
    <property type="entry name" value="CDP-DIACYLGLYCEROL--GLYCEROL-3-PHOSPHATE 3-PHOSPHATIDYLTRANSFERASE-RELATED"/>
    <property type="match status" value="1"/>
</dbReference>
<protein>
    <submittedName>
        <fullName evidence="1">Haloacid dehalogenase-like hydrolase domain-containing 5</fullName>
    </submittedName>
</protein>
<reference evidence="1 2" key="1">
    <citation type="journal article" date="2022" name="Front. Cell. Infect. Microbiol.">
        <title>The Genomes of Two Strains of Taenia crassiceps the Animal Model for the Study of Human Cysticercosis.</title>
        <authorList>
            <person name="Bobes R.J."/>
            <person name="Estrada K."/>
            <person name="Rios-Valencia D.G."/>
            <person name="Calderon-Gallegos A."/>
            <person name="de la Torre P."/>
            <person name="Carrero J.C."/>
            <person name="Sanchez-Flores A."/>
            <person name="Laclette J.P."/>
        </authorList>
    </citation>
    <scope>NUCLEOTIDE SEQUENCE [LARGE SCALE GENOMIC DNA]</scope>
    <source>
        <strain evidence="1">WFUcys</strain>
    </source>
</reference>
<organism evidence="1 2">
    <name type="scientific">Taenia crassiceps</name>
    <dbReference type="NCBI Taxonomy" id="6207"/>
    <lineage>
        <taxon>Eukaryota</taxon>
        <taxon>Metazoa</taxon>
        <taxon>Spiralia</taxon>
        <taxon>Lophotrochozoa</taxon>
        <taxon>Platyhelminthes</taxon>
        <taxon>Cestoda</taxon>
        <taxon>Eucestoda</taxon>
        <taxon>Cyclophyllidea</taxon>
        <taxon>Taeniidae</taxon>
        <taxon>Taenia</taxon>
    </lineage>
</organism>
<dbReference type="EMBL" id="JAKROA010000003">
    <property type="protein sequence ID" value="KAL5108632.1"/>
    <property type="molecule type" value="Genomic_DNA"/>
</dbReference>
<keyword evidence="2" id="KW-1185">Reference proteome</keyword>
<dbReference type="InterPro" id="IPR036412">
    <property type="entry name" value="HAD-like_sf"/>
</dbReference>
<accession>A0ABR4QGF7</accession>
<name>A0ABR4QGF7_9CEST</name>
<dbReference type="PANTHER" id="PTHR14269:SF4">
    <property type="entry name" value="CAT EYE SYNDROME CRITICAL REGION PROTEIN 5"/>
    <property type="match status" value="1"/>
</dbReference>
<dbReference type="Gene3D" id="3.40.50.1000">
    <property type="entry name" value="HAD superfamily/HAD-like"/>
    <property type="match status" value="2"/>
</dbReference>
<dbReference type="InterPro" id="IPR050324">
    <property type="entry name" value="CDP-alcohol_PTase-I"/>
</dbReference>
<dbReference type="SUPFAM" id="SSF56784">
    <property type="entry name" value="HAD-like"/>
    <property type="match status" value="1"/>
</dbReference>
<gene>
    <name evidence="1" type="ORF">TcWFU_002633</name>
</gene>
<dbReference type="Proteomes" id="UP001651158">
    <property type="component" value="Unassembled WGS sequence"/>
</dbReference>
<dbReference type="InterPro" id="IPR006353">
    <property type="entry name" value="HAD-SF_hydro_IIA_CECR5"/>
</dbReference>
<dbReference type="NCBIfam" id="TIGR01456">
    <property type="entry name" value="CECR5"/>
    <property type="match status" value="1"/>
</dbReference>
<sequence>MPHSALKIYSVSDKHVAVCGHGPLKAIAKSIGLKNFSTIEDISSAFPWLDACRPKDDLYSGTIRKAEFDKIEAIVLLGEPERWEQSLQIILDLLIQNGDLNNALKENSSNPPPSQLPIFVCGSDLVWASNAPSPRIAMGCFLCCLDILYEKLTGRHLIYTGLLGKPNPLAYTFALSQLNAIAAKRFGATRPLKRIYCIGDNPEVDIYGANLFNLYLQTISDEMWSSVFQTINTMVREEHPCLFPNPSTTICEQPKTLIEKEEFKWSGLIRRSENMLEILRELVKRKPKRPSPCTMEPVLVTTGVYQEHEGLSGEWKGLQDVLRDFPDLSHLYEPRFVAPNVAEAVASILSLEGVLSSPESTSISTSANGDLN</sequence>
<comment type="caution">
    <text evidence="1">The sequence shown here is derived from an EMBL/GenBank/DDBJ whole genome shotgun (WGS) entry which is preliminary data.</text>
</comment>
<evidence type="ECO:0000313" key="2">
    <source>
        <dbReference type="Proteomes" id="UP001651158"/>
    </source>
</evidence>
<proteinExistence type="predicted"/>